<dbReference type="EMBL" id="BK014883">
    <property type="protein sequence ID" value="DAD80330.1"/>
    <property type="molecule type" value="Genomic_DNA"/>
</dbReference>
<protein>
    <submittedName>
        <fullName evidence="1">IrrE protein</fullName>
    </submittedName>
</protein>
<sequence>MSVDYLNILAKQETINYLIDFATKNNIAVSLQHELPPDYPSVSSVEDRAIYINSNAPNAPLQFAHELGHILNQDSGVLYFTALSAIKTEAEATKTGLSILLDYYLQENDIDDFNIDNFIKLYQVPTQFVDYIYKLINK</sequence>
<proteinExistence type="predicted"/>
<name>A0A8S5MDL3_9CAUD</name>
<evidence type="ECO:0000313" key="1">
    <source>
        <dbReference type="EMBL" id="DAD80330.1"/>
    </source>
</evidence>
<accession>A0A8S5MDL3</accession>
<organism evidence="1">
    <name type="scientific">Siphoviridae sp. ctX581</name>
    <dbReference type="NCBI Taxonomy" id="2826365"/>
    <lineage>
        <taxon>Viruses</taxon>
        <taxon>Duplodnaviria</taxon>
        <taxon>Heunggongvirae</taxon>
        <taxon>Uroviricota</taxon>
        <taxon>Caudoviricetes</taxon>
    </lineage>
</organism>
<reference evidence="1" key="1">
    <citation type="journal article" date="2021" name="Proc. Natl. Acad. Sci. U.S.A.">
        <title>A Catalog of Tens of Thousands of Viruses from Human Metagenomes Reveals Hidden Associations with Chronic Diseases.</title>
        <authorList>
            <person name="Tisza M.J."/>
            <person name="Buck C.B."/>
        </authorList>
    </citation>
    <scope>NUCLEOTIDE SEQUENCE</scope>
    <source>
        <strain evidence="1">CtX581</strain>
    </source>
</reference>